<gene>
    <name evidence="3" type="ORF">LPTSP3_g21290</name>
</gene>
<dbReference type="Gene3D" id="3.40.50.150">
    <property type="entry name" value="Vaccinia Virus protein VP39"/>
    <property type="match status" value="1"/>
</dbReference>
<protein>
    <recommendedName>
        <fullName evidence="2">Methyltransferase domain-containing protein</fullName>
    </recommendedName>
</protein>
<dbReference type="Proteomes" id="UP000245263">
    <property type="component" value="Chromosome 1"/>
</dbReference>
<keyword evidence="1" id="KW-0808">Transferase</keyword>
<evidence type="ECO:0000313" key="3">
    <source>
        <dbReference type="EMBL" id="BDA79199.1"/>
    </source>
</evidence>
<evidence type="ECO:0000256" key="1">
    <source>
        <dbReference type="ARBA" id="ARBA00022679"/>
    </source>
</evidence>
<feature type="domain" description="Methyltransferase" evidence="2">
    <location>
        <begin position="43"/>
        <end position="135"/>
    </location>
</feature>
<dbReference type="SUPFAM" id="SSF53335">
    <property type="entry name" value="S-adenosyl-L-methionine-dependent methyltransferases"/>
    <property type="match status" value="1"/>
</dbReference>
<dbReference type="PANTHER" id="PTHR43861:SF6">
    <property type="entry name" value="METHYLTRANSFERASE TYPE 11"/>
    <property type="match status" value="1"/>
</dbReference>
<organism evidence="3 4">
    <name type="scientific">Leptospira kobayashii</name>
    <dbReference type="NCBI Taxonomy" id="1917830"/>
    <lineage>
        <taxon>Bacteria</taxon>
        <taxon>Pseudomonadati</taxon>
        <taxon>Spirochaetota</taxon>
        <taxon>Spirochaetia</taxon>
        <taxon>Leptospirales</taxon>
        <taxon>Leptospiraceae</taxon>
        <taxon>Leptospira</taxon>
    </lineage>
</organism>
<sequence length="222" mass="25470">MSFSTDWDVTYKSGGHRSRWPWSDLVSLFFRYLRGKDFSKLRVLELGCGAGANIPFLLSLGVDYHALEGSEHIVNELRERFPEIQSKIKNADFTKEIPFEGNFDIIIDRASLVHNHSEAITHAIELCYGKLEKDGLFIGVDWFSDSHTDLKRGEAAEDPNTRTKLETGSFVGLGRVHFFSKSELLRTFDKFEALYLEHKKNDVLIPASDYTVAAWNFIFRKK</sequence>
<name>A0ABM7UJZ2_9LEPT</name>
<dbReference type="PANTHER" id="PTHR43861">
    <property type="entry name" value="TRANS-ACONITATE 2-METHYLTRANSFERASE-RELATED"/>
    <property type="match status" value="1"/>
</dbReference>
<keyword evidence="4" id="KW-1185">Reference proteome</keyword>
<dbReference type="InterPro" id="IPR029063">
    <property type="entry name" value="SAM-dependent_MTases_sf"/>
</dbReference>
<evidence type="ECO:0000313" key="4">
    <source>
        <dbReference type="Proteomes" id="UP000245263"/>
    </source>
</evidence>
<dbReference type="CDD" id="cd02440">
    <property type="entry name" value="AdoMet_MTases"/>
    <property type="match status" value="1"/>
</dbReference>
<evidence type="ECO:0000259" key="2">
    <source>
        <dbReference type="Pfam" id="PF13649"/>
    </source>
</evidence>
<dbReference type="EMBL" id="AP025028">
    <property type="protein sequence ID" value="BDA79199.1"/>
    <property type="molecule type" value="Genomic_DNA"/>
</dbReference>
<proteinExistence type="predicted"/>
<reference evidence="3 4" key="1">
    <citation type="submission" date="2021-08" db="EMBL/GenBank/DDBJ databases">
        <title>Complete genome sequence of Leptospira kobayashii strain E30.</title>
        <authorList>
            <person name="Nakao R."/>
            <person name="Nakamura S."/>
            <person name="Masuzawa T."/>
            <person name="Koizumi N."/>
        </authorList>
    </citation>
    <scope>NUCLEOTIDE SEQUENCE [LARGE SCALE GENOMIC DNA]</scope>
    <source>
        <strain evidence="3 4">E30</strain>
    </source>
</reference>
<dbReference type="RefSeq" id="WP_109019383.1">
    <property type="nucleotide sequence ID" value="NZ_AP025028.1"/>
</dbReference>
<dbReference type="InterPro" id="IPR041698">
    <property type="entry name" value="Methyltransf_25"/>
</dbReference>
<dbReference type="Pfam" id="PF13649">
    <property type="entry name" value="Methyltransf_25"/>
    <property type="match status" value="1"/>
</dbReference>
<accession>A0ABM7UJZ2</accession>